<feature type="domain" description="Non-reducing end beta-L-arabinofuranosidase-like GH127 middle" evidence="3">
    <location>
        <begin position="481"/>
        <end position="580"/>
    </location>
</feature>
<dbReference type="Gene3D" id="2.160.20.10">
    <property type="entry name" value="Single-stranded right-handed beta-helix, Pectin lyase-like"/>
    <property type="match status" value="2"/>
</dbReference>
<dbReference type="PANTHER" id="PTHR43465:SF1">
    <property type="entry name" value="NON-REDUCING END BETA-L-ARABINOFURANOSIDASE"/>
    <property type="match status" value="1"/>
</dbReference>
<feature type="domain" description="Non-reducing end beta-L-arabinofuranosidase-like GH127 C-terminal" evidence="4">
    <location>
        <begin position="582"/>
        <end position="696"/>
    </location>
</feature>
<dbReference type="GO" id="GO:0005975">
    <property type="term" value="P:carbohydrate metabolic process"/>
    <property type="evidence" value="ECO:0007669"/>
    <property type="project" value="InterPro"/>
</dbReference>
<dbReference type="Pfam" id="PF20737">
    <property type="entry name" value="Glyco_hydro127C"/>
    <property type="match status" value="1"/>
</dbReference>
<feature type="domain" description="GH141-like insertion" evidence="5">
    <location>
        <begin position="808"/>
        <end position="967"/>
    </location>
</feature>
<dbReference type="InterPro" id="IPR012341">
    <property type="entry name" value="6hp_glycosidase-like_sf"/>
</dbReference>
<accession>A0A1M6C0H7</accession>
<name>A0A1M6C0H7_9BACE</name>
<dbReference type="InterPro" id="IPR008928">
    <property type="entry name" value="6-hairpin_glycosidase_sf"/>
</dbReference>
<keyword evidence="1" id="KW-0732">Signal</keyword>
<dbReference type="InterPro" id="IPR049049">
    <property type="entry name" value="Beta-AFase-like_GH127_C"/>
</dbReference>
<evidence type="ECO:0000259" key="4">
    <source>
        <dbReference type="Pfam" id="PF20737"/>
    </source>
</evidence>
<dbReference type="InterPro" id="IPR048482">
    <property type="entry name" value="GH141_ins"/>
</dbReference>
<dbReference type="SUPFAM" id="SSF48208">
    <property type="entry name" value="Six-hairpin glycosidases"/>
    <property type="match status" value="1"/>
</dbReference>
<feature type="chain" id="PRO_5012386951" evidence="1">
    <location>
        <begin position="21"/>
        <end position="1307"/>
    </location>
</feature>
<dbReference type="InterPro" id="IPR011050">
    <property type="entry name" value="Pectin_lyase_fold/virulence"/>
</dbReference>
<dbReference type="RefSeq" id="WP_073312793.1">
    <property type="nucleotide sequence ID" value="NZ_FQZN01000003.1"/>
</dbReference>
<dbReference type="GeneID" id="92715142"/>
<dbReference type="PANTHER" id="PTHR43465">
    <property type="entry name" value="DUF1680 DOMAIN PROTEIN (AFU_ORTHOLOGUE AFUA_1G08910)"/>
    <property type="match status" value="1"/>
</dbReference>
<dbReference type="Gene3D" id="1.50.10.10">
    <property type="match status" value="1"/>
</dbReference>
<dbReference type="InterPro" id="IPR049046">
    <property type="entry name" value="Beta-AFase-like_GH127_middle"/>
</dbReference>
<reference evidence="7" key="1">
    <citation type="submission" date="2016-11" db="EMBL/GenBank/DDBJ databases">
        <authorList>
            <person name="Varghese N."/>
            <person name="Submissions S."/>
        </authorList>
    </citation>
    <scope>NUCLEOTIDE SEQUENCE [LARGE SCALE GENOMIC DNA]</scope>
    <source>
        <strain evidence="7">DSM 26884</strain>
    </source>
</reference>
<evidence type="ECO:0000313" key="6">
    <source>
        <dbReference type="EMBL" id="SHI54413.1"/>
    </source>
</evidence>
<feature type="domain" description="Non-reducing end beta-L-arabinofuranosidase-like GH127 catalytic" evidence="2">
    <location>
        <begin position="43"/>
        <end position="471"/>
    </location>
</feature>
<organism evidence="6 7">
    <name type="scientific">Bacteroides stercorirosoris</name>
    <dbReference type="NCBI Taxonomy" id="871324"/>
    <lineage>
        <taxon>Bacteria</taxon>
        <taxon>Pseudomonadati</taxon>
        <taxon>Bacteroidota</taxon>
        <taxon>Bacteroidia</taxon>
        <taxon>Bacteroidales</taxon>
        <taxon>Bacteroidaceae</taxon>
        <taxon>Bacteroides</taxon>
    </lineage>
</organism>
<proteinExistence type="predicted"/>
<dbReference type="SUPFAM" id="SSF51126">
    <property type="entry name" value="Pectin lyase-like"/>
    <property type="match status" value="1"/>
</dbReference>
<evidence type="ECO:0000259" key="5">
    <source>
        <dbReference type="Pfam" id="PF21231"/>
    </source>
</evidence>
<dbReference type="Pfam" id="PF20736">
    <property type="entry name" value="Glyco_hydro127M"/>
    <property type="match status" value="1"/>
</dbReference>
<dbReference type="Pfam" id="PF07944">
    <property type="entry name" value="Beta-AFase-like_GH127_cat"/>
    <property type="match status" value="1"/>
</dbReference>
<protein>
    <submittedName>
        <fullName evidence="6">DUF1680 family protein</fullName>
    </submittedName>
</protein>
<feature type="signal peptide" evidence="1">
    <location>
        <begin position="1"/>
        <end position="20"/>
    </location>
</feature>
<evidence type="ECO:0000259" key="3">
    <source>
        <dbReference type="Pfam" id="PF20736"/>
    </source>
</evidence>
<keyword evidence="7" id="KW-1185">Reference proteome</keyword>
<evidence type="ECO:0000259" key="2">
    <source>
        <dbReference type="Pfam" id="PF07944"/>
    </source>
</evidence>
<dbReference type="Pfam" id="PF21231">
    <property type="entry name" value="GH141_M"/>
    <property type="match status" value="1"/>
</dbReference>
<evidence type="ECO:0000313" key="7">
    <source>
        <dbReference type="Proteomes" id="UP000184192"/>
    </source>
</evidence>
<dbReference type="EMBL" id="FQZN01000003">
    <property type="protein sequence ID" value="SHI54413.1"/>
    <property type="molecule type" value="Genomic_DNA"/>
</dbReference>
<sequence>MRQIKLILLLASASVTGALAQSNGLTDMSRSRYARMVNTGIDAVHWTDGFWAERFDVFSRTSLQSMWNTWNTPDVSHGFRNFEIAAGISQGEHWGPPFHDGDMYKWMEGVASVYAVNKDPELDKLMDRFIACVVKAQRADGYIHTPVIIGELNKGIDTHALPEETHGQTVIGTKVGAEDEKGAFANRLNFETYNLGHLMMAAIVHRRATGKTTLFEAAVRATDFLCHFYETASAELARNAICPSHYMGVVEMYRATGNPRYLELSKNLIDIRGMVENGTDDNQDRIPFREQYRAMGHAVRANYLYAGVADVYAETGEEQLMKNLTHIWNDIVTRKMYVTGACGALYDGTSPDGTCYEPDSIQKVHQSYGRPYQLPNSTAHNETCANIGNMLFNWRMLEVTGDARYAEIVETCLYNSVLSGISLDGKKYFYTNPLRISAGLPYTLRWPKERTEYISCFCCPPNTLRTLCQAQNYAYTLGAEGIYCNLYGANVLTTNWRDKGEIALTQKTAYPWEGNVRVEFDRVPRKAGAFSLFLRVPEWCGKATLTVNGEPVPVAAKANTYAEVKRTWKKGDVVEWVMDMPVRLLEAHPLAEEIRNQVVVKRGPLVYCLESADMAGGESIDNVLIPADIRLVPKKVTVAGSPVVALEGKARLVSSDSWEGVLYRPVGSATKTVDIRLIPYYAWGNRGKGEMTVWMPLGRPLLTLAGHAGDIWVSPRGNDRNDGTRQSPKATLASALRQAREWRRTGDNHVQGGITVYMEGGTYPLYEPVFIRPEDSGTRESPTVIRSVPGEDAVLSGGVPIRNWKRQGKLWVADVPMFNGRPLDFRQLWVDGRKATRARDVENFERMHRICCIDEKTETLYVPASAVRQITDGKGALKSRYAEMVLHQMWCVANLRIRSVQVLGDSAAVRFHQPESRIQFEHPWPRPMVTTDGHNSAFYLTNARELLDVPGEWYHDIDTRKLYYYPREGEDMQSAEAVVPAIETLVQVEGTLDRPVTNLRFERITFSHTTWMRPSAKGHVPLQAGMYLTDGYRITPKMKRDYRNHPLDNQGWLGRPAAAVRVAAAGVIDFERCRFEHLGSTGLDYEEAVHGGIVRGCLFRDIAGNGLLVGSFSPAAHETHLPYDPADRREVCTHQRIENCYFTETGNEDWGCLAIAAGYVSDIHIVHNEICEVPYSGISLGWGWTQTVNCMKNNQVHANLIHHYAKHMYDVAGIYTLGSQPKTYVTENCVHSIYKPGYVHDPNHWFYLYTDEGSSFITVRDNWTEGEKYLQNANGPGNVWENNGPGVDAAIRERAGLEEEYRDLKNK</sequence>
<evidence type="ECO:0000256" key="1">
    <source>
        <dbReference type="SAM" id="SignalP"/>
    </source>
</evidence>
<dbReference type="Proteomes" id="UP000184192">
    <property type="component" value="Unassembled WGS sequence"/>
</dbReference>
<dbReference type="eggNOG" id="COG3420">
    <property type="taxonomic scope" value="Bacteria"/>
</dbReference>
<dbReference type="InterPro" id="IPR012878">
    <property type="entry name" value="Beta-AFase-like_GH127_cat"/>
</dbReference>
<dbReference type="InterPro" id="IPR049174">
    <property type="entry name" value="Beta-AFase-like"/>
</dbReference>
<dbReference type="InterPro" id="IPR012334">
    <property type="entry name" value="Pectin_lyas_fold"/>
</dbReference>
<gene>
    <name evidence="6" type="ORF">SAMN05444350_103243</name>
</gene>
<dbReference type="eggNOG" id="COG3533">
    <property type="taxonomic scope" value="Bacteria"/>
</dbReference>